<dbReference type="eggNOG" id="COG2226">
    <property type="taxonomic scope" value="Bacteria"/>
</dbReference>
<feature type="domain" description="Methyltransferase type 11" evidence="1">
    <location>
        <begin position="38"/>
        <end position="127"/>
    </location>
</feature>
<reference evidence="2 3" key="1">
    <citation type="journal article" date="2010" name="DNA Res.">
        <title>Bacterial lifestyle in a deep-sea hydrothermal vent chimney revealed by the genome sequence of the thermophilic bacterium Deferribacter desulfuricans SSM1.</title>
        <authorList>
            <person name="Takaki Y."/>
            <person name="Shimamura S."/>
            <person name="Nakagawa S."/>
            <person name="Fukuhara Y."/>
            <person name="Horikawa H."/>
            <person name="Ankai A."/>
            <person name="Harada T."/>
            <person name="Hosoyama A."/>
            <person name="Oguchi A."/>
            <person name="Fukui S."/>
            <person name="Fujita N."/>
            <person name="Takami H."/>
            <person name="Takai K."/>
        </authorList>
    </citation>
    <scope>NUCLEOTIDE SEQUENCE [LARGE SCALE GENOMIC DNA]</scope>
    <source>
        <strain evidence="3">DSM 14783 / JCM 11476 / NBRC 101012 / SSM1</strain>
    </source>
</reference>
<dbReference type="Pfam" id="PF08241">
    <property type="entry name" value="Methyltransf_11"/>
    <property type="match status" value="1"/>
</dbReference>
<dbReference type="InterPro" id="IPR013216">
    <property type="entry name" value="Methyltransf_11"/>
</dbReference>
<dbReference type="Gene3D" id="3.40.50.150">
    <property type="entry name" value="Vaccinia Virus protein VP39"/>
    <property type="match status" value="1"/>
</dbReference>
<accession>D3P9D2</accession>
<dbReference type="HOGENOM" id="CLU_037990_10_0_0"/>
<dbReference type="EMBL" id="AP011529">
    <property type="protein sequence ID" value="BAI81322.1"/>
    <property type="molecule type" value="Genomic_DNA"/>
</dbReference>
<evidence type="ECO:0000313" key="2">
    <source>
        <dbReference type="EMBL" id="BAI81322.1"/>
    </source>
</evidence>
<name>D3P9D2_DEFDS</name>
<dbReference type="PANTHER" id="PTHR43591">
    <property type="entry name" value="METHYLTRANSFERASE"/>
    <property type="match status" value="1"/>
</dbReference>
<dbReference type="InterPro" id="IPR029063">
    <property type="entry name" value="SAM-dependent_MTases_sf"/>
</dbReference>
<dbReference type="CDD" id="cd02440">
    <property type="entry name" value="AdoMet_MTases"/>
    <property type="match status" value="1"/>
</dbReference>
<dbReference type="SUPFAM" id="SSF53335">
    <property type="entry name" value="S-adenosyl-L-methionine-dependent methyltransferases"/>
    <property type="match status" value="1"/>
</dbReference>
<dbReference type="AlphaFoldDB" id="D3P9D2"/>
<evidence type="ECO:0000259" key="1">
    <source>
        <dbReference type="Pfam" id="PF08241"/>
    </source>
</evidence>
<dbReference type="PANTHER" id="PTHR43591:SF24">
    <property type="entry name" value="2-METHOXY-6-POLYPRENYL-1,4-BENZOQUINOL METHYLASE, MITOCHONDRIAL"/>
    <property type="match status" value="1"/>
</dbReference>
<dbReference type="Proteomes" id="UP000001520">
    <property type="component" value="Chromosome"/>
</dbReference>
<keyword evidence="2" id="KW-0489">Methyltransferase</keyword>
<proteinExistence type="predicted"/>
<dbReference type="OrthoDB" id="9787738at2"/>
<sequence length="237" mass="28135">MSFDNAALNYFFSSDHKEGFDLDYCKDYFSDYTFDKLLDVATATGHFIKVFNAKLTVATDISFNMLKTAKIKNNLENCINCKAENLPFKNKIFDIVTCRIALHHFRNPRKFFKETHRVLQKNGFFVLIDSIVDIEDAYLNVIEFIRDNSHFRSYTINEILEFANNKFRLLTFQSQFKRHNFKEWATRLNQDETTLLKIKESFMELPEKIKEELRIEFEDGEIISYTDKKGIFIFQTI</sequence>
<dbReference type="GO" id="GO:0032259">
    <property type="term" value="P:methylation"/>
    <property type="evidence" value="ECO:0007669"/>
    <property type="project" value="UniProtKB-KW"/>
</dbReference>
<dbReference type="KEGG" id="ddf:DEFDS_1868"/>
<organism evidence="2 3">
    <name type="scientific">Deferribacter desulfuricans (strain DSM 14783 / JCM 11476 / NBRC 101012 / SSM1)</name>
    <dbReference type="NCBI Taxonomy" id="639282"/>
    <lineage>
        <taxon>Bacteria</taxon>
        <taxon>Pseudomonadati</taxon>
        <taxon>Deferribacterota</taxon>
        <taxon>Deferribacteres</taxon>
        <taxon>Deferribacterales</taxon>
        <taxon>Deferribacteraceae</taxon>
        <taxon>Deferribacter</taxon>
    </lineage>
</organism>
<evidence type="ECO:0000313" key="3">
    <source>
        <dbReference type="Proteomes" id="UP000001520"/>
    </source>
</evidence>
<dbReference type="STRING" id="639282.DEFDS_1868"/>
<gene>
    <name evidence="2" type="ordered locus">DEFDS_1868</name>
</gene>
<keyword evidence="2" id="KW-0808">Transferase</keyword>
<dbReference type="GO" id="GO:0008757">
    <property type="term" value="F:S-adenosylmethionine-dependent methyltransferase activity"/>
    <property type="evidence" value="ECO:0007669"/>
    <property type="project" value="InterPro"/>
</dbReference>
<dbReference type="RefSeq" id="WP_013008567.1">
    <property type="nucleotide sequence ID" value="NC_013939.1"/>
</dbReference>
<protein>
    <submittedName>
        <fullName evidence="2">Methyltransferase, UbiE/COQ5 family</fullName>
    </submittedName>
</protein>
<keyword evidence="3" id="KW-1185">Reference proteome</keyword>